<dbReference type="AlphaFoldDB" id="A0AA87Z9F7"/>
<reference evidence="1" key="1">
    <citation type="submission" date="2023-07" db="EMBL/GenBank/DDBJ databases">
        <title>draft genome sequence of fig (Ficus carica).</title>
        <authorList>
            <person name="Takahashi T."/>
            <person name="Nishimura K."/>
        </authorList>
    </citation>
    <scope>NUCLEOTIDE SEQUENCE</scope>
</reference>
<gene>
    <name evidence="1" type="ORF">TIFTF001_043391</name>
</gene>
<proteinExistence type="predicted"/>
<sequence>MLKKMNWSLLFDVRRRITKGSTTRGALGRGTKHLKRTERIVLTNSEPSFHMTKNDLALFKGRYKFPNEVQPQLPFPNERADTVFRGWICIMRVFLELIVITDEVGIVLTVDDSLALYYPQENTKDYGRYSMYPSEQEIVRYTSECILPFLGLLRKEIRKPPPKALVFKVKLKRLLAQPNRE</sequence>
<organism evidence="1 2">
    <name type="scientific">Ficus carica</name>
    <name type="common">Common fig</name>
    <dbReference type="NCBI Taxonomy" id="3494"/>
    <lineage>
        <taxon>Eukaryota</taxon>
        <taxon>Viridiplantae</taxon>
        <taxon>Streptophyta</taxon>
        <taxon>Embryophyta</taxon>
        <taxon>Tracheophyta</taxon>
        <taxon>Spermatophyta</taxon>
        <taxon>Magnoliopsida</taxon>
        <taxon>eudicotyledons</taxon>
        <taxon>Gunneridae</taxon>
        <taxon>Pentapetalae</taxon>
        <taxon>rosids</taxon>
        <taxon>fabids</taxon>
        <taxon>Rosales</taxon>
        <taxon>Moraceae</taxon>
        <taxon>Ficeae</taxon>
        <taxon>Ficus</taxon>
    </lineage>
</organism>
<protein>
    <submittedName>
        <fullName evidence="1">Uncharacterized protein</fullName>
    </submittedName>
</protein>
<keyword evidence="2" id="KW-1185">Reference proteome</keyword>
<accession>A0AA87Z9F7</accession>
<evidence type="ECO:0000313" key="2">
    <source>
        <dbReference type="Proteomes" id="UP001187192"/>
    </source>
</evidence>
<name>A0AA87Z9F7_FICCA</name>
<evidence type="ECO:0000313" key="1">
    <source>
        <dbReference type="EMBL" id="GMN21808.1"/>
    </source>
</evidence>
<dbReference type="EMBL" id="BTGU01002779">
    <property type="protein sequence ID" value="GMN21808.1"/>
    <property type="molecule type" value="Genomic_DNA"/>
</dbReference>
<comment type="caution">
    <text evidence="1">The sequence shown here is derived from an EMBL/GenBank/DDBJ whole genome shotgun (WGS) entry which is preliminary data.</text>
</comment>
<dbReference type="Proteomes" id="UP001187192">
    <property type="component" value="Unassembled WGS sequence"/>
</dbReference>